<feature type="region of interest" description="Disordered" evidence="1">
    <location>
        <begin position="878"/>
        <end position="898"/>
    </location>
</feature>
<proteinExistence type="predicted"/>
<evidence type="ECO:0000313" key="2">
    <source>
        <dbReference type="EMBL" id="GIL45317.1"/>
    </source>
</evidence>
<protein>
    <submittedName>
        <fullName evidence="2">Uncharacterized protein</fullName>
    </submittedName>
</protein>
<keyword evidence="3" id="KW-1185">Reference proteome</keyword>
<dbReference type="Proteomes" id="UP000747399">
    <property type="component" value="Unassembled WGS sequence"/>
</dbReference>
<gene>
    <name evidence="2" type="ORF">Vafri_2580</name>
</gene>
<feature type="compositionally biased region" description="Gly residues" evidence="1">
    <location>
        <begin position="687"/>
        <end position="698"/>
    </location>
</feature>
<evidence type="ECO:0000313" key="3">
    <source>
        <dbReference type="Proteomes" id="UP000747399"/>
    </source>
</evidence>
<sequence length="898" mass="95339">MVQHRDPLVEGLLRLGKATDFRQPAEGGAATTRAQVIRHLRPQNRDAVSAINSAFHGAEDAQRLRASATKARDAGARTGKEVASYHRIQAAQRILGARKAREREQELAQDQLEAQVRTQLGASLEDQAKLTRLQLEQQQQRERANLLAHLANRSRRLRPSMEEFVQRQRQQIQAVRARMLGEADTCGDAATVERVGHMCALLQQELWLQVNAASMDAAAAAGIQGSLMLTSGSDTLGADIFAGALSAPFPGANTHPDLEQFLHLPRASGLQRQVAAFLLLPPQKLVHAICQLSRSSRNGLSVLVGGWDLLADARRRCQALGAAVDPLYDVRKMQQAQVDSFVELRRLENQVLMAKTRLLELTQLSSVKQALSKQTVQVRVKNEGMRIAVTAARASLESLSRDAEDQGELVEEVGRLEAAAFDLEREERRLEGLVSLLTNALGNVLTEWQQQYPANQEFVHRMLPKVYGELAERAARSTDSLSRGMAELLRVPYELLPVLAEQRRMQRLPGADVSGGAAAAAAGASVLGRTCGASLGLPTFGSLTLLERLRLAMPYVGPQRAAAVLRASAASGCSAYLGVAPTQGSLLIRSSAASSASSQGVQSSTSDAVLLGPCSVSGSVSASVNTGSGCWAASGSGAAAMGSWSGAGQSQGLGSGMTMATAGGGPWGGSGGGGGGGRASGATEGLHGPGGGGAGGGGGLGGSGSWAAGGSSAPAVAWGPGPAALGLPTLSYWLAAASALDPLAPLRCPAALLRDLNDRFYNHDQTAKWLAAADIQLWSRQRDVAALAPTVLSLREALETKRQSDTTERLDRLVRSRRGMLKSVDEYAPRVRRAMREMEEQGAVKLVPWRKVNGLTALEMLNEIRSIFARISQLQHQPLQPHERPYGALMPPPARPGF</sequence>
<feature type="compositionally biased region" description="Gly residues" evidence="1">
    <location>
        <begin position="662"/>
        <end position="679"/>
    </location>
</feature>
<dbReference type="EMBL" id="BNCO01000003">
    <property type="protein sequence ID" value="GIL45317.1"/>
    <property type="molecule type" value="Genomic_DNA"/>
</dbReference>
<feature type="region of interest" description="Disordered" evidence="1">
    <location>
        <begin position="655"/>
        <end position="698"/>
    </location>
</feature>
<comment type="caution">
    <text evidence="2">The sequence shown here is derived from an EMBL/GenBank/DDBJ whole genome shotgun (WGS) entry which is preliminary data.</text>
</comment>
<dbReference type="AlphaFoldDB" id="A0A8J4ERY1"/>
<name>A0A8J4ERY1_9CHLO</name>
<evidence type="ECO:0000256" key="1">
    <source>
        <dbReference type="SAM" id="MobiDB-lite"/>
    </source>
</evidence>
<organism evidence="2 3">
    <name type="scientific">Volvox africanus</name>
    <dbReference type="NCBI Taxonomy" id="51714"/>
    <lineage>
        <taxon>Eukaryota</taxon>
        <taxon>Viridiplantae</taxon>
        <taxon>Chlorophyta</taxon>
        <taxon>core chlorophytes</taxon>
        <taxon>Chlorophyceae</taxon>
        <taxon>CS clade</taxon>
        <taxon>Chlamydomonadales</taxon>
        <taxon>Volvocaceae</taxon>
        <taxon>Volvox</taxon>
    </lineage>
</organism>
<reference evidence="2" key="1">
    <citation type="journal article" date="2021" name="Proc. Natl. Acad. Sci. U.S.A.">
        <title>Three genomes in the algal genus Volvox reveal the fate of a haploid sex-determining region after a transition to homothallism.</title>
        <authorList>
            <person name="Yamamoto K."/>
            <person name="Hamaji T."/>
            <person name="Kawai-Toyooka H."/>
            <person name="Matsuzaki R."/>
            <person name="Takahashi F."/>
            <person name="Nishimura Y."/>
            <person name="Kawachi M."/>
            <person name="Noguchi H."/>
            <person name="Minakuchi Y."/>
            <person name="Umen J.G."/>
            <person name="Toyoda A."/>
            <person name="Nozaki H."/>
        </authorList>
    </citation>
    <scope>NUCLEOTIDE SEQUENCE</scope>
    <source>
        <strain evidence="2">NIES-3780</strain>
    </source>
</reference>
<accession>A0A8J4ERY1</accession>